<keyword evidence="1" id="KW-0472">Membrane</keyword>
<feature type="transmembrane region" description="Helical" evidence="1">
    <location>
        <begin position="41"/>
        <end position="60"/>
    </location>
</feature>
<evidence type="ECO:0000313" key="3">
    <source>
        <dbReference type="EMBL" id="SDZ58978.1"/>
    </source>
</evidence>
<name>A0A1H3U9A2_9BACI</name>
<protein>
    <submittedName>
        <fullName evidence="3">Uncharacterized protein</fullName>
    </submittedName>
</protein>
<feature type="chain" id="PRO_5011679281" evidence="2">
    <location>
        <begin position="26"/>
        <end position="62"/>
    </location>
</feature>
<dbReference type="AlphaFoldDB" id="A0A1H3U9A2"/>
<dbReference type="EMBL" id="FNPI01000019">
    <property type="protein sequence ID" value="SDZ58978.1"/>
    <property type="molecule type" value="Genomic_DNA"/>
</dbReference>
<accession>A0A1H3U9A2</accession>
<proteinExistence type="predicted"/>
<keyword evidence="1" id="KW-1133">Transmembrane helix</keyword>
<keyword evidence="1" id="KW-0812">Transmembrane</keyword>
<evidence type="ECO:0000313" key="4">
    <source>
        <dbReference type="Proteomes" id="UP000198935"/>
    </source>
</evidence>
<gene>
    <name evidence="3" type="ORF">SAMN05421736_11979</name>
</gene>
<evidence type="ECO:0000256" key="2">
    <source>
        <dbReference type="SAM" id="SignalP"/>
    </source>
</evidence>
<sequence>MFKRFFSSAVLVLTVLFAPALTALAAGGATEENGAAGSLMEGPFVILAIGTLAVMTYYCIRD</sequence>
<reference evidence="4" key="1">
    <citation type="submission" date="2016-10" db="EMBL/GenBank/DDBJ databases">
        <authorList>
            <person name="Varghese N."/>
            <person name="Submissions S."/>
        </authorList>
    </citation>
    <scope>NUCLEOTIDE SEQUENCE [LARGE SCALE GENOMIC DNA]</scope>
    <source>
        <strain evidence="4">SP</strain>
    </source>
</reference>
<dbReference type="Proteomes" id="UP000198935">
    <property type="component" value="Unassembled WGS sequence"/>
</dbReference>
<organism evidence="3 4">
    <name type="scientific">Evansella caseinilytica</name>
    <dbReference type="NCBI Taxonomy" id="1503961"/>
    <lineage>
        <taxon>Bacteria</taxon>
        <taxon>Bacillati</taxon>
        <taxon>Bacillota</taxon>
        <taxon>Bacilli</taxon>
        <taxon>Bacillales</taxon>
        <taxon>Bacillaceae</taxon>
        <taxon>Evansella</taxon>
    </lineage>
</organism>
<evidence type="ECO:0000256" key="1">
    <source>
        <dbReference type="SAM" id="Phobius"/>
    </source>
</evidence>
<keyword evidence="2" id="KW-0732">Signal</keyword>
<feature type="signal peptide" evidence="2">
    <location>
        <begin position="1"/>
        <end position="25"/>
    </location>
</feature>
<keyword evidence="4" id="KW-1185">Reference proteome</keyword>